<dbReference type="Proteomes" id="UP000243540">
    <property type="component" value="Unassembled WGS sequence"/>
</dbReference>
<dbReference type="RefSeq" id="WP_086106999.1">
    <property type="nucleotide sequence ID" value="NZ_NEKC01000015.1"/>
</dbReference>
<dbReference type="EMBL" id="NEKC01000015">
    <property type="protein sequence ID" value="OTA28518.1"/>
    <property type="molecule type" value="Genomic_DNA"/>
</dbReference>
<accession>A0A1Y2SZ74</accession>
<proteinExistence type="predicted"/>
<dbReference type="AlphaFoldDB" id="A0A1Y2SZ74"/>
<evidence type="ECO:0000313" key="1">
    <source>
        <dbReference type="EMBL" id="OTA28518.1"/>
    </source>
</evidence>
<protein>
    <submittedName>
        <fullName evidence="1">Uncharacterized protein</fullName>
    </submittedName>
</protein>
<reference evidence="1 2" key="1">
    <citation type="submission" date="2017-04" db="EMBL/GenBank/DDBJ databases">
        <title>Draft genome sequences of Alloscardovia macacae UMA81211 and UMA81212 isolated from the feces of a rhesus macaque (Macaca mulatta).</title>
        <authorList>
            <person name="Albert K."/>
            <person name="Sela D.A."/>
        </authorList>
    </citation>
    <scope>NUCLEOTIDE SEQUENCE [LARGE SCALE GENOMIC DNA]</scope>
    <source>
        <strain evidence="1 2">UMA81212</strain>
    </source>
</reference>
<name>A0A1Y2SZ74_9BIFI</name>
<gene>
    <name evidence="1" type="ORF">B9T39_06470</name>
</gene>
<organism evidence="1 2">
    <name type="scientific">Alloscardovia macacae</name>
    <dbReference type="NCBI Taxonomy" id="1160091"/>
    <lineage>
        <taxon>Bacteria</taxon>
        <taxon>Bacillati</taxon>
        <taxon>Actinomycetota</taxon>
        <taxon>Actinomycetes</taxon>
        <taxon>Bifidobacteriales</taxon>
        <taxon>Bifidobacteriaceae</taxon>
        <taxon>Alloscardovia</taxon>
    </lineage>
</organism>
<dbReference type="STRING" id="1160091.B9T39_06470"/>
<comment type="caution">
    <text evidence="1">The sequence shown here is derived from an EMBL/GenBank/DDBJ whole genome shotgun (WGS) entry which is preliminary data.</text>
</comment>
<evidence type="ECO:0000313" key="2">
    <source>
        <dbReference type="Proteomes" id="UP000243540"/>
    </source>
</evidence>
<sequence>MSTAQSASETQRHILSQASSLYSFVRDVSQTVSSVLDETAVLHSYVLSTLPEDCEHIECSAPGQPFRLSVSKPHFSSPPAPDPCFVPWLVDPVPPYGDGSVQPTLVTGERALFEDFQDDPERVTAHRMWRRTHGKWHLETERYKRVQKLFDTLYTMLLTLRRSEDELELVLADGFVRLTSAPQMVYGPLVTHRLSLRHDVSINAFILEDAHQGLQFSPVSVPSAHLSPSERPSLFSERTSAWARTTLRTPELSSWNDTALTDFFELLTRHMPQNVQFLRSAEDSAHSSQRDYSLYRKPQLLLRKAMHTWDMRRKHAQAALENIQRTGSIQPALAALLTSPPVLDTPQSESTPPLLMNPTAEVLLSAMNSPVHLVETCPGSTRDQLIGQMLVRLMAEGKRVLVTSARQKTLRTLAAQIPQPLQTLVACEHVLPDVNASPHSSSTAVSDTTVPDTTVSDARSCISALQKYAREHTLSELSDTVQALQEKQTHLLDEL</sequence>